<keyword evidence="5" id="KW-0413">Isomerase</keyword>
<evidence type="ECO:0000256" key="7">
    <source>
        <dbReference type="ARBA" id="ARBA00034808"/>
    </source>
</evidence>
<dbReference type="PROSITE" id="PS51192">
    <property type="entry name" value="HELICASE_ATP_BIND_1"/>
    <property type="match status" value="1"/>
</dbReference>
<keyword evidence="3" id="KW-0067">ATP-binding</keyword>
<reference evidence="11" key="1">
    <citation type="submission" date="2023-06" db="EMBL/GenBank/DDBJ databases">
        <authorList>
            <consortium name="Lawrence Berkeley National Laboratory"/>
            <person name="Ahrendt S."/>
            <person name="Sahu N."/>
            <person name="Indic B."/>
            <person name="Wong-Bajracharya J."/>
            <person name="Merenyi Z."/>
            <person name="Ke H.-M."/>
            <person name="Monk M."/>
            <person name="Kocsube S."/>
            <person name="Drula E."/>
            <person name="Lipzen A."/>
            <person name="Balint B."/>
            <person name="Henrissat B."/>
            <person name="Andreopoulos B."/>
            <person name="Martin F.M."/>
            <person name="Harder C.B."/>
            <person name="Rigling D."/>
            <person name="Ford K.L."/>
            <person name="Foster G.D."/>
            <person name="Pangilinan J."/>
            <person name="Papanicolaou A."/>
            <person name="Barry K."/>
            <person name="LaButti K."/>
            <person name="Viragh M."/>
            <person name="Koriabine M."/>
            <person name="Yan M."/>
            <person name="Riley R."/>
            <person name="Champramary S."/>
            <person name="Plett K.L."/>
            <person name="Tsai I.J."/>
            <person name="Slot J."/>
            <person name="Sipos G."/>
            <person name="Plett J."/>
            <person name="Nagy L.G."/>
            <person name="Grigoriev I.V."/>
        </authorList>
    </citation>
    <scope>NUCLEOTIDE SEQUENCE</scope>
    <source>
        <strain evidence="11">FPL87.14</strain>
    </source>
</reference>
<dbReference type="GO" id="GO:0005737">
    <property type="term" value="C:cytoplasm"/>
    <property type="evidence" value="ECO:0007669"/>
    <property type="project" value="TreeGrafter"/>
</dbReference>
<keyword evidence="12" id="KW-1185">Reference proteome</keyword>
<dbReference type="GO" id="GO:0016787">
    <property type="term" value="F:hydrolase activity"/>
    <property type="evidence" value="ECO:0007669"/>
    <property type="project" value="UniProtKB-KW"/>
</dbReference>
<name>A0AA39ML21_9AGAR</name>
<dbReference type="PROSITE" id="PS51194">
    <property type="entry name" value="HELICASE_CTER"/>
    <property type="match status" value="1"/>
</dbReference>
<dbReference type="EMBL" id="JAUEPT010000047">
    <property type="protein sequence ID" value="KAK0437644.1"/>
    <property type="molecule type" value="Genomic_DNA"/>
</dbReference>
<dbReference type="GO" id="GO:0009378">
    <property type="term" value="F:four-way junction helicase activity"/>
    <property type="evidence" value="ECO:0007669"/>
    <property type="project" value="TreeGrafter"/>
</dbReference>
<protein>
    <recommendedName>
        <fullName evidence="7">DNA 3'-5' helicase</fullName>
        <ecNumber evidence="7">5.6.2.4</ecNumber>
    </recommendedName>
</protein>
<dbReference type="InterPro" id="IPR027417">
    <property type="entry name" value="P-loop_NTPase"/>
</dbReference>
<dbReference type="Proteomes" id="UP001175226">
    <property type="component" value="Unassembled WGS sequence"/>
</dbReference>
<evidence type="ECO:0000256" key="6">
    <source>
        <dbReference type="ARBA" id="ARBA00034617"/>
    </source>
</evidence>
<dbReference type="GO" id="GO:0000724">
    <property type="term" value="P:double-strand break repair via homologous recombination"/>
    <property type="evidence" value="ECO:0007669"/>
    <property type="project" value="TreeGrafter"/>
</dbReference>
<dbReference type="Pfam" id="PF00271">
    <property type="entry name" value="Helicase_C"/>
    <property type="match status" value="1"/>
</dbReference>
<dbReference type="InterPro" id="IPR011545">
    <property type="entry name" value="DEAD/DEAH_box_helicase_dom"/>
</dbReference>
<evidence type="ECO:0000259" key="10">
    <source>
        <dbReference type="PROSITE" id="PS51194"/>
    </source>
</evidence>
<feature type="domain" description="Helicase C-terminal" evidence="10">
    <location>
        <begin position="225"/>
        <end position="393"/>
    </location>
</feature>
<feature type="domain" description="Helicase ATP-binding" evidence="9">
    <location>
        <begin position="20"/>
        <end position="197"/>
    </location>
</feature>
<comment type="caution">
    <text evidence="11">The sequence shown here is derived from an EMBL/GenBank/DDBJ whole genome shotgun (WGS) entry which is preliminary data.</text>
</comment>
<keyword evidence="2" id="KW-0547">Nucleotide-binding</keyword>
<dbReference type="InterPro" id="IPR014001">
    <property type="entry name" value="Helicase_ATP-bd"/>
</dbReference>
<dbReference type="SUPFAM" id="SSF52540">
    <property type="entry name" value="P-loop containing nucleoside triphosphate hydrolases"/>
    <property type="match status" value="1"/>
</dbReference>
<accession>A0AA39ML21</accession>
<organism evidence="11 12">
    <name type="scientific">Armillaria borealis</name>
    <dbReference type="NCBI Taxonomy" id="47425"/>
    <lineage>
        <taxon>Eukaryota</taxon>
        <taxon>Fungi</taxon>
        <taxon>Dikarya</taxon>
        <taxon>Basidiomycota</taxon>
        <taxon>Agaricomycotina</taxon>
        <taxon>Agaricomycetes</taxon>
        <taxon>Agaricomycetidae</taxon>
        <taxon>Agaricales</taxon>
        <taxon>Marasmiineae</taxon>
        <taxon>Physalacriaceae</taxon>
        <taxon>Armillaria</taxon>
    </lineage>
</organism>
<sequence length="684" mass="74948">MDEQFGWAGAGARSYQVDASAAQLKMQDVLVNAGTGLGKTAVAAGPHTHPSSEGKVTLMISPLIALHDEQVDSFRSEYKLRATAVNSSNGGCKPEILREIVKGEHQIVLISPEMALSRRFIREVLRNAEFGRRILSVVVDEAHVVSHWGAQFRKQCGKLGMLRAFLPGGTPFVALSATLPPRIKADVLEKLQFSAKYVDIDEGNDRHNVSIVVRAMQNAMNTYADLDFLIPPTTTTSSDIKKTFIYADNLTTGGEIIDHLTNVLPSELRQAGLIRPYNAAFSKEYRKKAMSDFKAGDIRILVCTDAAGMGCNIPVIDVVVQWKLPDSMSAFVQRVGRAARAAGHTGMAVLLVQPSAYTVDLVEEVMTTLKKKSARDPRTERPPSVSEAETKRRAQRRKAYAIAHGVYRGQAGGALDAIREKSCPPLNPLAVDEGLLVFVQTGTCRRRVLMEIYKNTKPLDLTVPCCDICNPELLDHTRPGIAPKAKKKPSVKNGATKSSVKTNALRGWRETLKQRLYPSPLVSSSAIMNDEIVELLASAGPIESLDALTRVLAGHWRWIDKLGHELHEFLLTLDIQPHEQPQPRKRTAQEPEEASSAELAGSLAVVARPKRQKTAPNASPHLISIIPDQNPYPIPSASATPATASQTSKVQVAEVEVEVEVEAVLRLQKRLDRVFLMPSLRIQD</sequence>
<dbReference type="GO" id="GO:0043138">
    <property type="term" value="F:3'-5' DNA helicase activity"/>
    <property type="evidence" value="ECO:0007669"/>
    <property type="project" value="UniProtKB-EC"/>
</dbReference>
<dbReference type="SMART" id="SM00490">
    <property type="entry name" value="HELICc"/>
    <property type="match status" value="1"/>
</dbReference>
<evidence type="ECO:0000256" key="5">
    <source>
        <dbReference type="ARBA" id="ARBA00023235"/>
    </source>
</evidence>
<keyword evidence="11" id="KW-0378">Hydrolase</keyword>
<evidence type="ECO:0000256" key="8">
    <source>
        <dbReference type="SAM" id="MobiDB-lite"/>
    </source>
</evidence>
<feature type="region of interest" description="Disordered" evidence="8">
    <location>
        <begin position="480"/>
        <end position="502"/>
    </location>
</feature>
<evidence type="ECO:0000256" key="4">
    <source>
        <dbReference type="ARBA" id="ARBA00023125"/>
    </source>
</evidence>
<evidence type="ECO:0000313" key="11">
    <source>
        <dbReference type="EMBL" id="KAK0437644.1"/>
    </source>
</evidence>
<dbReference type="GO" id="GO:0005524">
    <property type="term" value="F:ATP binding"/>
    <property type="evidence" value="ECO:0007669"/>
    <property type="project" value="UniProtKB-KW"/>
</dbReference>
<dbReference type="Gene3D" id="3.40.50.300">
    <property type="entry name" value="P-loop containing nucleotide triphosphate hydrolases"/>
    <property type="match status" value="2"/>
</dbReference>
<feature type="region of interest" description="Disordered" evidence="8">
    <location>
        <begin position="370"/>
        <end position="393"/>
    </location>
</feature>
<dbReference type="PANTHER" id="PTHR13710">
    <property type="entry name" value="DNA HELICASE RECQ FAMILY MEMBER"/>
    <property type="match status" value="1"/>
</dbReference>
<dbReference type="InterPro" id="IPR001650">
    <property type="entry name" value="Helicase_C-like"/>
</dbReference>
<dbReference type="Pfam" id="PF00270">
    <property type="entry name" value="DEAD"/>
    <property type="match status" value="1"/>
</dbReference>
<feature type="region of interest" description="Disordered" evidence="8">
    <location>
        <begin position="577"/>
        <end position="597"/>
    </location>
</feature>
<comment type="similarity">
    <text evidence="1">Belongs to the helicase family. RecQ subfamily.</text>
</comment>
<gene>
    <name evidence="11" type="ORF">EV421DRAFT_1907140</name>
</gene>
<dbReference type="SMART" id="SM00487">
    <property type="entry name" value="DEXDc"/>
    <property type="match status" value="1"/>
</dbReference>
<evidence type="ECO:0000256" key="1">
    <source>
        <dbReference type="ARBA" id="ARBA00005446"/>
    </source>
</evidence>
<dbReference type="PANTHER" id="PTHR13710:SF105">
    <property type="entry name" value="ATP-DEPENDENT DNA HELICASE Q1"/>
    <property type="match status" value="1"/>
</dbReference>
<feature type="compositionally biased region" description="Polar residues" evidence="8">
    <location>
        <begin position="493"/>
        <end position="502"/>
    </location>
</feature>
<evidence type="ECO:0000256" key="3">
    <source>
        <dbReference type="ARBA" id="ARBA00022840"/>
    </source>
</evidence>
<keyword evidence="4" id="KW-0238">DNA-binding</keyword>
<evidence type="ECO:0000259" key="9">
    <source>
        <dbReference type="PROSITE" id="PS51192"/>
    </source>
</evidence>
<evidence type="ECO:0000313" key="12">
    <source>
        <dbReference type="Proteomes" id="UP001175226"/>
    </source>
</evidence>
<dbReference type="GO" id="GO:0005694">
    <property type="term" value="C:chromosome"/>
    <property type="evidence" value="ECO:0007669"/>
    <property type="project" value="TreeGrafter"/>
</dbReference>
<dbReference type="EC" id="5.6.2.4" evidence="7"/>
<comment type="catalytic activity">
    <reaction evidence="6">
        <text>Couples ATP hydrolysis with the unwinding of duplex DNA by translocating in the 3'-5' direction.</text>
        <dbReference type="EC" id="5.6.2.4"/>
    </reaction>
</comment>
<dbReference type="GO" id="GO:0003677">
    <property type="term" value="F:DNA binding"/>
    <property type="evidence" value="ECO:0007669"/>
    <property type="project" value="UniProtKB-KW"/>
</dbReference>
<dbReference type="AlphaFoldDB" id="A0AA39ML21"/>
<proteinExistence type="inferred from homology"/>
<evidence type="ECO:0000256" key="2">
    <source>
        <dbReference type="ARBA" id="ARBA00022741"/>
    </source>
</evidence>